<name>A0A7J9JED7_9ROSI</name>
<reference evidence="2 3" key="1">
    <citation type="journal article" date="2019" name="Genome Biol. Evol.">
        <title>Insights into the evolution of the New World diploid cottons (Gossypium, subgenus Houzingenia) based on genome sequencing.</title>
        <authorList>
            <person name="Grover C.E."/>
            <person name="Arick M.A. 2nd"/>
            <person name="Thrash A."/>
            <person name="Conover J.L."/>
            <person name="Sanders W.S."/>
            <person name="Peterson D.G."/>
            <person name="Frelichowski J.E."/>
            <person name="Scheffler J.A."/>
            <person name="Scheffler B.E."/>
            <person name="Wendel J.F."/>
        </authorList>
    </citation>
    <scope>NUCLEOTIDE SEQUENCE [LARGE SCALE GENOMIC DNA]</scope>
    <source>
        <strain evidence="2">6</strain>
        <tissue evidence="2">Leaf</tissue>
    </source>
</reference>
<keyword evidence="3" id="KW-1185">Reference proteome</keyword>
<reference evidence="2" key="2">
    <citation type="submission" date="2020-04" db="EMBL/GenBank/DDBJ databases">
        <authorList>
            <person name="Grover C.E."/>
            <person name="Arick M.A. II"/>
            <person name="Thrash A."/>
            <person name="Conover J.L."/>
            <person name="Sanders W.S."/>
            <person name="Peterson D.G."/>
            <person name="Scheffler J.A."/>
            <person name="Scheffler B.E."/>
            <person name="Wendel J.F."/>
        </authorList>
    </citation>
    <scope>NUCLEOTIDE SEQUENCE</scope>
    <source>
        <strain evidence="2">6</strain>
        <tissue evidence="2">Leaf</tissue>
    </source>
</reference>
<comment type="caution">
    <text evidence="2">The sequence shown here is derived from an EMBL/GenBank/DDBJ whole genome shotgun (WGS) entry which is preliminary data.</text>
</comment>
<proteinExistence type="predicted"/>
<protein>
    <submittedName>
        <fullName evidence="2">Uncharacterized protein</fullName>
    </submittedName>
</protein>
<dbReference type="EMBL" id="JABFAE010000007">
    <property type="protein sequence ID" value="MBA0832772.1"/>
    <property type="molecule type" value="Genomic_DNA"/>
</dbReference>
<gene>
    <name evidence="1" type="ORF">Goarm_017138</name>
    <name evidence="2" type="ORF">Goarm_017139</name>
</gene>
<organism evidence="2 3">
    <name type="scientific">Gossypium armourianum</name>
    <dbReference type="NCBI Taxonomy" id="34283"/>
    <lineage>
        <taxon>Eukaryota</taxon>
        <taxon>Viridiplantae</taxon>
        <taxon>Streptophyta</taxon>
        <taxon>Embryophyta</taxon>
        <taxon>Tracheophyta</taxon>
        <taxon>Spermatophyta</taxon>
        <taxon>Magnoliopsida</taxon>
        <taxon>eudicotyledons</taxon>
        <taxon>Gunneridae</taxon>
        <taxon>Pentapetalae</taxon>
        <taxon>rosids</taxon>
        <taxon>malvids</taxon>
        <taxon>Malvales</taxon>
        <taxon>Malvaceae</taxon>
        <taxon>Malvoideae</taxon>
        <taxon>Gossypium</taxon>
    </lineage>
</organism>
<dbReference type="Proteomes" id="UP000593575">
    <property type="component" value="Unassembled WGS sequence"/>
</dbReference>
<dbReference type="AlphaFoldDB" id="A0A7J9JED7"/>
<sequence>MVVMVKLSLRIVSKEI</sequence>
<accession>A0A7J9JED7</accession>
<evidence type="ECO:0000313" key="3">
    <source>
        <dbReference type="Proteomes" id="UP000593575"/>
    </source>
</evidence>
<evidence type="ECO:0000313" key="2">
    <source>
        <dbReference type="EMBL" id="MBA0832772.1"/>
    </source>
</evidence>
<evidence type="ECO:0000313" key="1">
    <source>
        <dbReference type="EMBL" id="MBA0832771.1"/>
    </source>
</evidence>
<dbReference type="EMBL" id="JABFAE010000007">
    <property type="protein sequence ID" value="MBA0832771.1"/>
    <property type="molecule type" value="Genomic_DNA"/>
</dbReference>